<dbReference type="PANTHER" id="PTHR21152">
    <property type="entry name" value="AMINOTRANSFERASE CLASS V"/>
    <property type="match status" value="1"/>
</dbReference>
<evidence type="ECO:0000313" key="12">
    <source>
        <dbReference type="Proteomes" id="UP000178417"/>
    </source>
</evidence>
<dbReference type="InterPro" id="IPR024169">
    <property type="entry name" value="SP_NH2Trfase/AEP_transaminase"/>
</dbReference>
<evidence type="ECO:0000256" key="5">
    <source>
        <dbReference type="ARBA" id="ARBA00022898"/>
    </source>
</evidence>
<dbReference type="AlphaFoldDB" id="A0A1F4SRY0"/>
<proteinExistence type="inferred from homology"/>
<organism evidence="11 12">
    <name type="scientific">candidate division WOR-1 bacterium RIFOXYB2_FULL_37_13</name>
    <dbReference type="NCBI Taxonomy" id="1802579"/>
    <lineage>
        <taxon>Bacteria</taxon>
        <taxon>Bacillati</taxon>
        <taxon>Saganbacteria</taxon>
    </lineage>
</organism>
<feature type="domain" description="Aminotransferase class V" evidence="10">
    <location>
        <begin position="16"/>
        <end position="331"/>
    </location>
</feature>
<dbReference type="InterPro" id="IPR015422">
    <property type="entry name" value="PyrdxlP-dep_Trfase_small"/>
</dbReference>
<dbReference type="EMBL" id="MEUB01000020">
    <property type="protein sequence ID" value="OGC23202.1"/>
    <property type="molecule type" value="Genomic_DNA"/>
</dbReference>
<dbReference type="InterPro" id="IPR015421">
    <property type="entry name" value="PyrdxlP-dep_Trfase_major"/>
</dbReference>
<reference evidence="11 12" key="1">
    <citation type="journal article" date="2016" name="Nat. Commun.">
        <title>Thousands of microbial genomes shed light on interconnected biogeochemical processes in an aquifer system.</title>
        <authorList>
            <person name="Anantharaman K."/>
            <person name="Brown C.T."/>
            <person name="Hug L.A."/>
            <person name="Sharon I."/>
            <person name="Castelle C.J."/>
            <person name="Probst A.J."/>
            <person name="Thomas B.C."/>
            <person name="Singh A."/>
            <person name="Wilkins M.J."/>
            <person name="Karaoz U."/>
            <person name="Brodie E.L."/>
            <person name="Williams K.H."/>
            <person name="Hubbard S.S."/>
            <person name="Banfield J.F."/>
        </authorList>
    </citation>
    <scope>NUCLEOTIDE SEQUENCE [LARGE SCALE GENOMIC DNA]</scope>
</reference>
<evidence type="ECO:0000259" key="10">
    <source>
        <dbReference type="Pfam" id="PF00266"/>
    </source>
</evidence>
<dbReference type="GO" id="GO:0019265">
    <property type="term" value="P:glycine biosynthetic process, by transamination of glyoxylate"/>
    <property type="evidence" value="ECO:0007669"/>
    <property type="project" value="TreeGrafter"/>
</dbReference>
<evidence type="ECO:0000256" key="9">
    <source>
        <dbReference type="RuleBase" id="RU004504"/>
    </source>
</evidence>
<dbReference type="GO" id="GO:0004760">
    <property type="term" value="F:L-serine-pyruvate transaminase activity"/>
    <property type="evidence" value="ECO:0007669"/>
    <property type="project" value="TreeGrafter"/>
</dbReference>
<dbReference type="Proteomes" id="UP000178417">
    <property type="component" value="Unassembled WGS sequence"/>
</dbReference>
<gene>
    <name evidence="11" type="ORF">A2310_06295</name>
</gene>
<dbReference type="STRING" id="1802579.A2310_06295"/>
<evidence type="ECO:0000256" key="4">
    <source>
        <dbReference type="ARBA" id="ARBA00022679"/>
    </source>
</evidence>
<evidence type="ECO:0000256" key="3">
    <source>
        <dbReference type="ARBA" id="ARBA00022576"/>
    </source>
</evidence>
<name>A0A1F4SRY0_UNCSA</name>
<protein>
    <recommendedName>
        <fullName evidence="10">Aminotransferase class V domain-containing protein</fullName>
    </recommendedName>
</protein>
<comment type="similarity">
    <text evidence="2 8">Belongs to the class-V pyridoxal-phosphate-dependent aminotransferase family.</text>
</comment>
<evidence type="ECO:0000256" key="2">
    <source>
        <dbReference type="ARBA" id="ARBA00009236"/>
    </source>
</evidence>
<evidence type="ECO:0000313" key="11">
    <source>
        <dbReference type="EMBL" id="OGC23202.1"/>
    </source>
</evidence>
<keyword evidence="3" id="KW-0032">Aminotransferase</keyword>
<dbReference type="Gene3D" id="3.40.640.10">
    <property type="entry name" value="Type I PLP-dependent aspartate aminotransferase-like (Major domain)"/>
    <property type="match status" value="1"/>
</dbReference>
<accession>A0A1F4SRY0</accession>
<dbReference type="PROSITE" id="PS00595">
    <property type="entry name" value="AA_TRANSFER_CLASS_5"/>
    <property type="match status" value="1"/>
</dbReference>
<feature type="binding site" evidence="6">
    <location>
        <position position="340"/>
    </location>
    <ligand>
        <name>substrate</name>
    </ligand>
</feature>
<dbReference type="PANTHER" id="PTHR21152:SF40">
    <property type="entry name" value="ALANINE--GLYOXYLATE AMINOTRANSFERASE"/>
    <property type="match status" value="1"/>
</dbReference>
<keyword evidence="4" id="KW-0808">Transferase</keyword>
<evidence type="ECO:0000256" key="6">
    <source>
        <dbReference type="PIRSR" id="PIRSR000524-1"/>
    </source>
</evidence>
<comment type="caution">
    <text evidence="11">The sequence shown here is derived from an EMBL/GenBank/DDBJ whole genome shotgun (WGS) entry which is preliminary data.</text>
</comment>
<evidence type="ECO:0000256" key="1">
    <source>
        <dbReference type="ARBA" id="ARBA00001933"/>
    </source>
</evidence>
<dbReference type="InterPro" id="IPR000192">
    <property type="entry name" value="Aminotrans_V_dom"/>
</dbReference>
<comment type="cofactor">
    <cofactor evidence="1 7 9">
        <name>pyridoxal 5'-phosphate</name>
        <dbReference type="ChEBI" id="CHEBI:597326"/>
    </cofactor>
</comment>
<dbReference type="GO" id="GO:0008453">
    <property type="term" value="F:alanine-glyoxylate transaminase activity"/>
    <property type="evidence" value="ECO:0007669"/>
    <property type="project" value="TreeGrafter"/>
</dbReference>
<evidence type="ECO:0000256" key="7">
    <source>
        <dbReference type="PIRSR" id="PIRSR000524-50"/>
    </source>
</evidence>
<feature type="modified residue" description="N6-(pyridoxal phosphate)lysine" evidence="7">
    <location>
        <position position="196"/>
    </location>
</feature>
<sequence length="383" mass="41801">MSKRKQIKYNLMIPGPTPIPTRVLSAMNHDMIGHRGPLFSAVMKDVMEKLKWAFDTKNDIFIYPSSGTGGMEVAVVNTLSPGDKVIVLNIGNFGSRFVKICKAYGVDVNDVKFERGKSADCETLRAELKKGAVKAVLFQQNETSTGVINDVEALSKVVREIQKDALIIVDAVSGMMAAPLKTDEWDLDIVVAGSQKAFMVPPGVSAVSISQRAWKAHEASKCSKHYWDFSLMKEQAPKGHTYTTPPESLIFGMQEGLKMLQEEGKENVFARHKANRDLVRAAARGLGLRLLADDSCASPAVTAIFPPEGIDGEEIRTLMREDFNVEVAPGQSELKGKVFRIGHLGYVDSLDIIGAFAALEVLFKRLGAKTNFGAGVKAAMELL</sequence>
<dbReference type="PIRSF" id="PIRSF000524">
    <property type="entry name" value="SPT"/>
    <property type="match status" value="1"/>
</dbReference>
<dbReference type="InterPro" id="IPR020578">
    <property type="entry name" value="Aminotrans_V_PyrdxlP_BS"/>
</dbReference>
<dbReference type="Gene3D" id="3.90.1150.10">
    <property type="entry name" value="Aspartate Aminotransferase, domain 1"/>
    <property type="match status" value="1"/>
</dbReference>
<dbReference type="InterPro" id="IPR015424">
    <property type="entry name" value="PyrdxlP-dep_Trfase"/>
</dbReference>
<evidence type="ECO:0000256" key="8">
    <source>
        <dbReference type="RuleBase" id="RU004075"/>
    </source>
</evidence>
<dbReference type="Pfam" id="PF00266">
    <property type="entry name" value="Aminotran_5"/>
    <property type="match status" value="1"/>
</dbReference>
<dbReference type="SUPFAM" id="SSF53383">
    <property type="entry name" value="PLP-dependent transferases"/>
    <property type="match status" value="1"/>
</dbReference>
<dbReference type="FunFam" id="3.40.640.10:FF:000027">
    <property type="entry name" value="Serine--pyruvate aminotransferase, mitochondrial"/>
    <property type="match status" value="1"/>
</dbReference>
<keyword evidence="5 7" id="KW-0663">Pyridoxal phosphate</keyword>